<evidence type="ECO:0000259" key="3">
    <source>
        <dbReference type="Pfam" id="PF04389"/>
    </source>
</evidence>
<accession>A0A1W1VQX7</accession>
<gene>
    <name evidence="4" type="ORF">SAMN00120144_0465</name>
</gene>
<reference evidence="4 5" key="1">
    <citation type="submission" date="2017-04" db="EMBL/GenBank/DDBJ databases">
        <authorList>
            <person name="Afonso C.L."/>
            <person name="Miller P.J."/>
            <person name="Scott M.A."/>
            <person name="Spackman E."/>
            <person name="Goraichik I."/>
            <person name="Dimitrov K.M."/>
            <person name="Suarez D.L."/>
            <person name="Swayne D.E."/>
        </authorList>
    </citation>
    <scope>NUCLEOTIDE SEQUENCE [LARGE SCALE GENOMIC DNA]</scope>
    <source>
        <strain evidence="4 5">DSM 11622</strain>
    </source>
</reference>
<dbReference type="Proteomes" id="UP000192266">
    <property type="component" value="Unassembled WGS sequence"/>
</dbReference>
<feature type="domain" description="Peptidase M28" evidence="3">
    <location>
        <begin position="113"/>
        <end position="343"/>
    </location>
</feature>
<evidence type="ECO:0000313" key="4">
    <source>
        <dbReference type="EMBL" id="SMB95775.1"/>
    </source>
</evidence>
<dbReference type="InterPro" id="IPR007484">
    <property type="entry name" value="Peptidase_M28"/>
</dbReference>
<dbReference type="Pfam" id="PF04389">
    <property type="entry name" value="Peptidase_M28"/>
    <property type="match status" value="1"/>
</dbReference>
<keyword evidence="2" id="KW-0012">Acyltransferase</keyword>
<name>A0A1W1VQX7_9BACT</name>
<proteinExistence type="predicted"/>
<dbReference type="Gene3D" id="3.40.630.10">
    <property type="entry name" value="Zn peptidases"/>
    <property type="match status" value="1"/>
</dbReference>
<organism evidence="4 5">
    <name type="scientific">Hymenobacter roseosalivarius DSM 11622</name>
    <dbReference type="NCBI Taxonomy" id="645990"/>
    <lineage>
        <taxon>Bacteria</taxon>
        <taxon>Pseudomonadati</taxon>
        <taxon>Bacteroidota</taxon>
        <taxon>Cytophagia</taxon>
        <taxon>Cytophagales</taxon>
        <taxon>Hymenobacteraceae</taxon>
        <taxon>Hymenobacter</taxon>
    </lineage>
</organism>
<evidence type="ECO:0000256" key="2">
    <source>
        <dbReference type="ARBA" id="ARBA00023315"/>
    </source>
</evidence>
<keyword evidence="1" id="KW-0808">Transferase</keyword>
<evidence type="ECO:0000313" key="5">
    <source>
        <dbReference type="Proteomes" id="UP000192266"/>
    </source>
</evidence>
<dbReference type="EMBL" id="FWWW01000070">
    <property type="protein sequence ID" value="SMB95775.1"/>
    <property type="molecule type" value="Genomic_DNA"/>
</dbReference>
<dbReference type="AlphaFoldDB" id="A0A1W1VQX7"/>
<dbReference type="STRING" id="645990.SAMN00120144_0465"/>
<sequence>MLADTVPLMKLFRFAPVALVALLVLTGCPDRSRQESATSKEEPAMRAAPAFNADSAFTFTARQVAFGPRVPNSPAHIACGDWMVAEFKKMGLTVREQPFEAMAWDGKMLRARNIIAQFAPQASRRVAVFAHWDTRPFADKDKQTPNAPLDGASDGASGVAIALEMARVLSQQSDSTAPAVGVDFILFDAEDYGYDTATQSKLENKLAAQGTDSWCLGSQYWSKNLLPAGYKPSYGILLDMVGAQNAKFSREQLSREVARDVVDKVWNTAARLGYSDFFLFQDSPGITDDHVYTNQVGVRTIDIIDHLPIGDDYFPAYHHTTQDNMNIIDRRTLKAVGQTVLQTVYAE</sequence>
<dbReference type="GO" id="GO:0008270">
    <property type="term" value="F:zinc ion binding"/>
    <property type="evidence" value="ECO:0007669"/>
    <property type="project" value="TreeGrafter"/>
</dbReference>
<dbReference type="GO" id="GO:0016603">
    <property type="term" value="F:glutaminyl-peptide cyclotransferase activity"/>
    <property type="evidence" value="ECO:0007669"/>
    <property type="project" value="TreeGrafter"/>
</dbReference>
<dbReference type="InterPro" id="IPR040234">
    <property type="entry name" value="QC/QCL"/>
</dbReference>
<keyword evidence="5" id="KW-1185">Reference proteome</keyword>
<evidence type="ECO:0000256" key="1">
    <source>
        <dbReference type="ARBA" id="ARBA00022679"/>
    </source>
</evidence>
<dbReference type="PANTHER" id="PTHR12283">
    <property type="entry name" value="GLUTAMINYL-PEPTIDE CYCLOTRANSFERASE"/>
    <property type="match status" value="1"/>
</dbReference>
<protein>
    <submittedName>
        <fullName evidence="4">Peptidase M28</fullName>
    </submittedName>
</protein>
<dbReference type="SUPFAM" id="SSF53187">
    <property type="entry name" value="Zn-dependent exopeptidases"/>
    <property type="match status" value="1"/>
</dbReference>
<dbReference type="PANTHER" id="PTHR12283:SF6">
    <property type="entry name" value="GLUTAMINYL-PEPTIDE CYCLOTRANSFERASE-RELATED"/>
    <property type="match status" value="1"/>
</dbReference>